<organism evidence="3">
    <name type="scientific">Hordeum vulgare subsp. vulgare</name>
    <name type="common">Domesticated barley</name>
    <dbReference type="NCBI Taxonomy" id="112509"/>
    <lineage>
        <taxon>Eukaryota</taxon>
        <taxon>Viridiplantae</taxon>
        <taxon>Streptophyta</taxon>
        <taxon>Embryophyta</taxon>
        <taxon>Tracheophyta</taxon>
        <taxon>Spermatophyta</taxon>
        <taxon>Magnoliopsida</taxon>
        <taxon>Liliopsida</taxon>
        <taxon>Poales</taxon>
        <taxon>Poaceae</taxon>
        <taxon>BOP clade</taxon>
        <taxon>Pooideae</taxon>
        <taxon>Triticodae</taxon>
        <taxon>Triticeae</taxon>
        <taxon>Hordeinae</taxon>
        <taxon>Hordeum</taxon>
    </lineage>
</organism>
<name>F2DYW4_HORVV</name>
<evidence type="ECO:0000313" key="3">
    <source>
        <dbReference type="EMBL" id="BAK00286.1"/>
    </source>
</evidence>
<evidence type="ECO:0000256" key="2">
    <source>
        <dbReference type="SAM" id="SignalP"/>
    </source>
</evidence>
<reference evidence="3" key="1">
    <citation type="journal article" date="2011" name="Plant Physiol.">
        <title>Comprehensive sequence analysis of 24,783 barley full-length cDNAs derived from 12 clone libraries.</title>
        <authorList>
            <person name="Matsumoto T."/>
            <person name="Tanaka T."/>
            <person name="Sakai H."/>
            <person name="Amano N."/>
            <person name="Kanamori H."/>
            <person name="Kurita K."/>
            <person name="Kikuta A."/>
            <person name="Kamiya K."/>
            <person name="Yamamoto M."/>
            <person name="Ikawa H."/>
            <person name="Fujii N."/>
            <person name="Hori K."/>
            <person name="Itoh T."/>
            <person name="Sato K."/>
        </authorList>
    </citation>
    <scope>NUCLEOTIDE SEQUENCE</scope>
    <source>
        <tissue evidence="3">Shoot and root</tissue>
    </source>
</reference>
<sequence length="61" mass="6783">MNLKPLARAVAILLLLIVCSLLPCSAVLHKVAEKPYSEPRGDRGGWLPPAPWGWKPRRRSP</sequence>
<feature type="region of interest" description="Disordered" evidence="1">
    <location>
        <begin position="35"/>
        <end position="61"/>
    </location>
</feature>
<protein>
    <submittedName>
        <fullName evidence="3">Predicted protein</fullName>
    </submittedName>
</protein>
<proteinExistence type="evidence at transcript level"/>
<evidence type="ECO:0000256" key="1">
    <source>
        <dbReference type="SAM" id="MobiDB-lite"/>
    </source>
</evidence>
<accession>F2DYW4</accession>
<feature type="chain" id="PRO_5003281586" evidence="2">
    <location>
        <begin position="27"/>
        <end position="61"/>
    </location>
</feature>
<feature type="signal peptide" evidence="2">
    <location>
        <begin position="1"/>
        <end position="26"/>
    </location>
</feature>
<dbReference type="EMBL" id="AK369084">
    <property type="protein sequence ID" value="BAK00286.1"/>
    <property type="molecule type" value="mRNA"/>
</dbReference>
<keyword evidence="2" id="KW-0732">Signal</keyword>
<dbReference type="AlphaFoldDB" id="F2DYW4"/>